<comment type="subcellular location">
    <subcellularLocation>
        <location evidence="1">Nucleus</location>
    </subcellularLocation>
</comment>
<keyword evidence="2" id="KW-0805">Transcription regulation</keyword>
<keyword evidence="5" id="KW-0539">Nucleus</keyword>
<accession>A0A9D4Y4E2</accession>
<gene>
    <name evidence="7" type="ORF">KIW84_034808</name>
</gene>
<evidence type="ECO:0000256" key="5">
    <source>
        <dbReference type="ARBA" id="ARBA00023242"/>
    </source>
</evidence>
<dbReference type="Gramene" id="Psat0s4106g0080.1">
    <property type="protein sequence ID" value="Psat0s4106g0080.1.cds"/>
    <property type="gene ID" value="Psat0s4106g0080"/>
</dbReference>
<dbReference type="Gene3D" id="2.40.330.10">
    <property type="entry name" value="DNA-binding pseudobarrel domain"/>
    <property type="match status" value="2"/>
</dbReference>
<dbReference type="GO" id="GO:0003677">
    <property type="term" value="F:DNA binding"/>
    <property type="evidence" value="ECO:0007669"/>
    <property type="project" value="UniProtKB-KW"/>
</dbReference>
<dbReference type="InterPro" id="IPR050655">
    <property type="entry name" value="Plant_B3_domain"/>
</dbReference>
<name>A0A9D4Y4E2_PEA</name>
<dbReference type="InterPro" id="IPR003340">
    <property type="entry name" value="B3_DNA-bd"/>
</dbReference>
<dbReference type="PANTHER" id="PTHR31920">
    <property type="entry name" value="B3 DOMAIN-CONTAINING"/>
    <property type="match status" value="1"/>
</dbReference>
<dbReference type="Gramene" id="PSAT_LOCUS11780_t1">
    <property type="protein sequence ID" value="CAL5191855.1"/>
    <property type="gene ID" value="PSAT_LOCUS11780"/>
</dbReference>
<evidence type="ECO:0000256" key="1">
    <source>
        <dbReference type="ARBA" id="ARBA00004123"/>
    </source>
</evidence>
<keyword evidence="4" id="KW-0804">Transcription</keyword>
<dbReference type="EMBL" id="JAMSHJ010000003">
    <property type="protein sequence ID" value="KAI5430365.1"/>
    <property type="molecule type" value="Genomic_DNA"/>
</dbReference>
<dbReference type="SUPFAM" id="SSF101936">
    <property type="entry name" value="DNA-binding pseudobarrel domain"/>
    <property type="match status" value="2"/>
</dbReference>
<dbReference type="PROSITE" id="PS50863">
    <property type="entry name" value="B3"/>
    <property type="match status" value="2"/>
</dbReference>
<feature type="domain" description="TF-B3" evidence="6">
    <location>
        <begin position="160"/>
        <end position="262"/>
    </location>
</feature>
<feature type="domain" description="TF-B3" evidence="6">
    <location>
        <begin position="9"/>
        <end position="102"/>
    </location>
</feature>
<evidence type="ECO:0000256" key="3">
    <source>
        <dbReference type="ARBA" id="ARBA00023125"/>
    </source>
</evidence>
<evidence type="ECO:0000313" key="8">
    <source>
        <dbReference type="Proteomes" id="UP001058974"/>
    </source>
</evidence>
<sequence length="263" mass="30623">MANEIAPFHFFKIIVSESLNQGKLMIPVKFVNKYGEGLPTAIYLNTPNGAVWKINLVKNDGKIWFEKGWKEFEEYYSLSHGHLLVFKYEKTCHFEVQIFDKSALEINYPSKSVETEKVLSNEDDSKASQKKKINSSFEVGKEVNATLERATEFKTCNPSFVIVMRASYVEHHFCLSLPKNFGKRHFDLDKKKGIIYFQVLDDGRVWSARYSIRMSDKGSRFELSRGWRDFVKDNNLKVGDVCNFELILKTKMTFLVHIFRNTK</sequence>
<dbReference type="GO" id="GO:0005634">
    <property type="term" value="C:nucleus"/>
    <property type="evidence" value="ECO:0007669"/>
    <property type="project" value="UniProtKB-SubCell"/>
</dbReference>
<dbReference type="Gramene" id="Psat03G0480800-T1">
    <property type="protein sequence ID" value="KAI5430365.1"/>
    <property type="gene ID" value="KIW84_034808"/>
</dbReference>
<proteinExistence type="predicted"/>
<evidence type="ECO:0000313" key="7">
    <source>
        <dbReference type="EMBL" id="KAI5430365.1"/>
    </source>
</evidence>
<dbReference type="AlphaFoldDB" id="A0A9D4Y4E2"/>
<evidence type="ECO:0000259" key="6">
    <source>
        <dbReference type="PROSITE" id="PS50863"/>
    </source>
</evidence>
<organism evidence="7 8">
    <name type="scientific">Pisum sativum</name>
    <name type="common">Garden pea</name>
    <name type="synonym">Lathyrus oleraceus</name>
    <dbReference type="NCBI Taxonomy" id="3888"/>
    <lineage>
        <taxon>Eukaryota</taxon>
        <taxon>Viridiplantae</taxon>
        <taxon>Streptophyta</taxon>
        <taxon>Embryophyta</taxon>
        <taxon>Tracheophyta</taxon>
        <taxon>Spermatophyta</taxon>
        <taxon>Magnoliopsida</taxon>
        <taxon>eudicotyledons</taxon>
        <taxon>Gunneridae</taxon>
        <taxon>Pentapetalae</taxon>
        <taxon>rosids</taxon>
        <taxon>fabids</taxon>
        <taxon>Fabales</taxon>
        <taxon>Fabaceae</taxon>
        <taxon>Papilionoideae</taxon>
        <taxon>50 kb inversion clade</taxon>
        <taxon>NPAAA clade</taxon>
        <taxon>Hologalegina</taxon>
        <taxon>IRL clade</taxon>
        <taxon>Fabeae</taxon>
        <taxon>Lathyrus</taxon>
    </lineage>
</organism>
<protein>
    <recommendedName>
        <fullName evidence="6">TF-B3 domain-containing protein</fullName>
    </recommendedName>
</protein>
<keyword evidence="3" id="KW-0238">DNA-binding</keyword>
<evidence type="ECO:0000256" key="4">
    <source>
        <dbReference type="ARBA" id="ARBA00023163"/>
    </source>
</evidence>
<dbReference type="PANTHER" id="PTHR31920:SF108">
    <property type="entry name" value="B3 DOMAIN-CONTAINING TRANSCRIPTION FACTOR VRN1-LIKE"/>
    <property type="match status" value="1"/>
</dbReference>
<evidence type="ECO:0000256" key="2">
    <source>
        <dbReference type="ARBA" id="ARBA00023015"/>
    </source>
</evidence>
<dbReference type="SMART" id="SM01019">
    <property type="entry name" value="B3"/>
    <property type="match status" value="2"/>
</dbReference>
<dbReference type="Pfam" id="PF02362">
    <property type="entry name" value="B3"/>
    <property type="match status" value="2"/>
</dbReference>
<dbReference type="InterPro" id="IPR015300">
    <property type="entry name" value="DNA-bd_pseudobarrel_sf"/>
</dbReference>
<dbReference type="CDD" id="cd10017">
    <property type="entry name" value="B3_DNA"/>
    <property type="match status" value="2"/>
</dbReference>
<dbReference type="Proteomes" id="UP001058974">
    <property type="component" value="Chromosome 3"/>
</dbReference>
<reference evidence="7 8" key="1">
    <citation type="journal article" date="2022" name="Nat. Genet.">
        <title>Improved pea reference genome and pan-genome highlight genomic features and evolutionary characteristics.</title>
        <authorList>
            <person name="Yang T."/>
            <person name="Liu R."/>
            <person name="Luo Y."/>
            <person name="Hu S."/>
            <person name="Wang D."/>
            <person name="Wang C."/>
            <person name="Pandey M.K."/>
            <person name="Ge S."/>
            <person name="Xu Q."/>
            <person name="Li N."/>
            <person name="Li G."/>
            <person name="Huang Y."/>
            <person name="Saxena R.K."/>
            <person name="Ji Y."/>
            <person name="Li M."/>
            <person name="Yan X."/>
            <person name="He Y."/>
            <person name="Liu Y."/>
            <person name="Wang X."/>
            <person name="Xiang C."/>
            <person name="Varshney R.K."/>
            <person name="Ding H."/>
            <person name="Gao S."/>
            <person name="Zong X."/>
        </authorList>
    </citation>
    <scope>NUCLEOTIDE SEQUENCE [LARGE SCALE GENOMIC DNA]</scope>
    <source>
        <strain evidence="7 8">cv. Zhongwan 6</strain>
    </source>
</reference>
<keyword evidence="8" id="KW-1185">Reference proteome</keyword>
<comment type="caution">
    <text evidence="7">The sequence shown here is derived from an EMBL/GenBank/DDBJ whole genome shotgun (WGS) entry which is preliminary data.</text>
</comment>